<feature type="region of interest" description="Disordered" evidence="2">
    <location>
        <begin position="1"/>
        <end position="30"/>
    </location>
</feature>
<evidence type="ECO:0000256" key="2">
    <source>
        <dbReference type="SAM" id="MobiDB-lite"/>
    </source>
</evidence>
<dbReference type="Pfam" id="PF09849">
    <property type="entry name" value="DUF2076"/>
    <property type="match status" value="1"/>
</dbReference>
<feature type="compositionally biased region" description="Polar residues" evidence="2">
    <location>
        <begin position="111"/>
        <end position="125"/>
    </location>
</feature>
<keyword evidence="3" id="KW-0614">Plasmid</keyword>
<dbReference type="EMBL" id="CP098808">
    <property type="protein sequence ID" value="USJ26847.1"/>
    <property type="molecule type" value="Genomic_DNA"/>
</dbReference>
<evidence type="ECO:0000313" key="4">
    <source>
        <dbReference type="Proteomes" id="UP001055460"/>
    </source>
</evidence>
<feature type="compositionally biased region" description="Acidic residues" evidence="2">
    <location>
        <begin position="175"/>
        <end position="188"/>
    </location>
</feature>
<accession>A0A9Q8YF09</accession>
<gene>
    <name evidence="3" type="ORF">NE863_23235</name>
</gene>
<geneLocation type="plasmid" evidence="3 4">
    <name>pA</name>
</geneLocation>
<dbReference type="InterPro" id="IPR018648">
    <property type="entry name" value="DUF2076"/>
</dbReference>
<keyword evidence="1" id="KW-0175">Coiled coil</keyword>
<feature type="coiled-coil region" evidence="1">
    <location>
        <begin position="52"/>
        <end position="79"/>
    </location>
</feature>
<feature type="compositionally biased region" description="Low complexity" evidence="2">
    <location>
        <begin position="91"/>
        <end position="101"/>
    </location>
</feature>
<feature type="region of interest" description="Disordered" evidence="2">
    <location>
        <begin position="160"/>
        <end position="188"/>
    </location>
</feature>
<proteinExistence type="predicted"/>
<dbReference type="Proteomes" id="UP001055460">
    <property type="component" value="Plasmid pA"/>
</dbReference>
<feature type="region of interest" description="Disordered" evidence="2">
    <location>
        <begin position="86"/>
        <end position="125"/>
    </location>
</feature>
<dbReference type="RefSeq" id="WP_089044850.1">
    <property type="nucleotide sequence ID" value="NZ_CAXURO020000002.1"/>
</dbReference>
<organism evidence="3 4">
    <name type="scientific">Ensifer adhaerens</name>
    <name type="common">Sinorhizobium morelense</name>
    <dbReference type="NCBI Taxonomy" id="106592"/>
    <lineage>
        <taxon>Bacteria</taxon>
        <taxon>Pseudomonadati</taxon>
        <taxon>Pseudomonadota</taxon>
        <taxon>Alphaproteobacteria</taxon>
        <taxon>Hyphomicrobiales</taxon>
        <taxon>Rhizobiaceae</taxon>
        <taxon>Sinorhizobium/Ensifer group</taxon>
        <taxon>Ensifer</taxon>
    </lineage>
</organism>
<protein>
    <submittedName>
        <fullName evidence="3">DUF2076 domain-containing protein</fullName>
    </submittedName>
</protein>
<sequence length="188" mass="19703">MDRNDQQAIDGLFSKLAQAERQSAPRDAEADRFIQERIGQQPGAPYYMAQTIVVQEQALEAAQRRIEELEAHTAQSQQRAGFFSSMFGSNAAPQRPAPQQAGYGRAAPSSPWGNQSQAYGQPMQQRTGGGFLAGAAQTAMGVAGGVLLGNAIAGMLGGNEAQAAQPAAPAPEPEAPVDDMDFGGAEDI</sequence>
<name>A0A9Q8YF09_ENSAD</name>
<reference evidence="3" key="1">
    <citation type="submission" date="2022-06" db="EMBL/GenBank/DDBJ databases">
        <title>Physiological and biochemical characterization and genomic elucidation of a strain of the genus Ensifer adhaerens M8 that combines arsenic oxidation and chromium reduction.</title>
        <authorList>
            <person name="Li X."/>
            <person name="Yu c."/>
        </authorList>
    </citation>
    <scope>NUCLEOTIDE SEQUENCE</scope>
    <source>
        <strain evidence="3">M8</strain>
        <plasmid evidence="3">pA</plasmid>
    </source>
</reference>
<evidence type="ECO:0000256" key="1">
    <source>
        <dbReference type="SAM" id="Coils"/>
    </source>
</evidence>
<evidence type="ECO:0000313" key="3">
    <source>
        <dbReference type="EMBL" id="USJ26847.1"/>
    </source>
</evidence>
<dbReference type="AlphaFoldDB" id="A0A9Q8YF09"/>